<dbReference type="EMBL" id="CP071839">
    <property type="protein sequence ID" value="QTD96787.1"/>
    <property type="molecule type" value="Genomic_DNA"/>
</dbReference>
<sequence>MLPSAVQPVRDVHGARCDLRALPAERLVLHAPIPLHGL</sequence>
<keyword evidence="2" id="KW-1185">Reference proteome</keyword>
<organism evidence="1 2">
    <name type="scientific">Streptomyces cyanogenus</name>
    <dbReference type="NCBI Taxonomy" id="80860"/>
    <lineage>
        <taxon>Bacteria</taxon>
        <taxon>Bacillati</taxon>
        <taxon>Actinomycetota</taxon>
        <taxon>Actinomycetes</taxon>
        <taxon>Kitasatosporales</taxon>
        <taxon>Streptomycetaceae</taxon>
        <taxon>Streptomyces</taxon>
    </lineage>
</organism>
<reference evidence="1 2" key="1">
    <citation type="submission" date="2021-03" db="EMBL/GenBank/DDBJ databases">
        <title>Complete genome sequence of Streptomyces cyanogenus S136, producer of anticancer angucycline landomycin A.</title>
        <authorList>
            <person name="Hrab P."/>
            <person name="Ruckert C."/>
            <person name="Busche T."/>
            <person name="Ostash I."/>
            <person name="Kalinowski J."/>
            <person name="Fedorenko V."/>
            <person name="Yushchuk O."/>
            <person name="Ostash B."/>
        </authorList>
    </citation>
    <scope>NUCLEOTIDE SEQUENCE [LARGE SCALE GENOMIC DNA]</scope>
    <source>
        <strain evidence="1 2">S136</strain>
    </source>
</reference>
<name>A0ABX7TJM6_STRCY</name>
<accession>A0ABX7TJM6</accession>
<gene>
    <name evidence="1" type="ORF">S1361_05455</name>
</gene>
<evidence type="ECO:0000313" key="2">
    <source>
        <dbReference type="Proteomes" id="UP000663908"/>
    </source>
</evidence>
<dbReference type="Proteomes" id="UP000663908">
    <property type="component" value="Chromosome"/>
</dbReference>
<protein>
    <submittedName>
        <fullName evidence="1">Uncharacterized protein</fullName>
    </submittedName>
</protein>
<proteinExistence type="predicted"/>
<evidence type="ECO:0000313" key="1">
    <source>
        <dbReference type="EMBL" id="QTD96787.1"/>
    </source>
</evidence>